<accession>C8Z5T3</accession>
<dbReference type="AlphaFoldDB" id="C8Z5T3"/>
<evidence type="ECO:0000313" key="2">
    <source>
        <dbReference type="Proteomes" id="UP000000286"/>
    </source>
</evidence>
<dbReference type="EMBL" id="FN393063">
    <property type="protein sequence ID" value="CAY78872.1"/>
    <property type="molecule type" value="Genomic_DNA"/>
</dbReference>
<name>C8Z5T3_YEAS8</name>
<organism evidence="1 2">
    <name type="scientific">Saccharomyces cerevisiae (strain Lalvin EC1118 / Prise de mousse)</name>
    <name type="common">Baker's yeast</name>
    <dbReference type="NCBI Taxonomy" id="643680"/>
    <lineage>
        <taxon>Eukaryota</taxon>
        <taxon>Fungi</taxon>
        <taxon>Dikarya</taxon>
        <taxon>Ascomycota</taxon>
        <taxon>Saccharomycotina</taxon>
        <taxon>Saccharomycetes</taxon>
        <taxon>Saccharomycetales</taxon>
        <taxon>Saccharomycetaceae</taxon>
        <taxon>Saccharomyces</taxon>
    </lineage>
</organism>
<evidence type="ECO:0000313" key="1">
    <source>
        <dbReference type="EMBL" id="CAY78872.1"/>
    </source>
</evidence>
<dbReference type="Proteomes" id="UP000000286">
    <property type="component" value="Chromosome IV"/>
</dbReference>
<protein>
    <submittedName>
        <fullName evidence="1">EC1118_1D0_6678p</fullName>
    </submittedName>
</protein>
<gene>
    <name evidence="1" type="ORF">EC1118_1D0_6678g</name>
</gene>
<dbReference type="HOGENOM" id="CLU_3377400_0_0_1"/>
<reference evidence="1 2" key="1">
    <citation type="journal article" date="2009" name="Proc. Natl. Acad. Sci. U.S.A.">
        <title>Eukaryote-to-eukaryote gene transfer events revealed by the genome sequence of the wine yeast Saccharomyces cerevisiae EC1118.</title>
        <authorList>
            <person name="Novo M."/>
            <person name="Bigey F."/>
            <person name="Beyne E."/>
            <person name="Galeote V."/>
            <person name="Gavory F."/>
            <person name="Mallet S."/>
            <person name="Cambot B."/>
            <person name="Legras J.L."/>
            <person name="Wincker P."/>
            <person name="Casaregola S."/>
            <person name="Dequin S."/>
        </authorList>
    </citation>
    <scope>NUCLEOTIDE SEQUENCE [LARGE SCALE GENOMIC DNA]</scope>
    <source>
        <strain evidence="2">Lalvin EC1118 / Prise de mousse</strain>
    </source>
</reference>
<proteinExistence type="predicted"/>
<sequence>MGSMILDITGNSMSAIVKVVSNIIRPLVLKNFII</sequence>